<dbReference type="Gene3D" id="3.90.470.20">
    <property type="entry name" value="4'-phosphopantetheinyl transferase domain"/>
    <property type="match status" value="1"/>
</dbReference>
<sequence>MNEVTAWLVDDRVTTRGVADLYALLDHDERRRADCKDTEDGRRRFVVAHGAVRRIAGEYLGAPPGELTWRIGRHGKPELDGRWTGVEVNLSHSGGLCLIALSDKRAVGVDVQRHVPGLAVVAMARRYFAPQEAESVAEADDPVETFARLWARKEAVSKAAGGRLTQILPLPTTDHAVVETPSSAYRVLDLGTGIPAGFRAAVACEGRAPFSVDLVPWRP</sequence>
<name>A0ABN2SDA0_9ACTN</name>
<dbReference type="SUPFAM" id="SSF56214">
    <property type="entry name" value="4'-phosphopantetheinyl transferase"/>
    <property type="match status" value="2"/>
</dbReference>
<dbReference type="InterPro" id="IPR037143">
    <property type="entry name" value="4-PPantetheinyl_Trfase_dom_sf"/>
</dbReference>
<gene>
    <name evidence="4" type="ORF">GCM10009838_53500</name>
</gene>
<keyword evidence="2" id="KW-0808">Transferase</keyword>
<evidence type="ECO:0000259" key="3">
    <source>
        <dbReference type="Pfam" id="PF01648"/>
    </source>
</evidence>
<dbReference type="Pfam" id="PF01648">
    <property type="entry name" value="ACPS"/>
    <property type="match status" value="1"/>
</dbReference>
<dbReference type="PANTHER" id="PTHR12215:SF10">
    <property type="entry name" value="L-AMINOADIPATE-SEMIALDEHYDE DEHYDROGENASE-PHOSPHOPANTETHEINYL TRANSFERASE"/>
    <property type="match status" value="1"/>
</dbReference>
<evidence type="ECO:0000256" key="2">
    <source>
        <dbReference type="ARBA" id="ARBA00022679"/>
    </source>
</evidence>
<accession>A0ABN2SDA0</accession>
<proteinExistence type="inferred from homology"/>
<organism evidence="4 5">
    <name type="scientific">Catenulispora subtropica</name>
    <dbReference type="NCBI Taxonomy" id="450798"/>
    <lineage>
        <taxon>Bacteria</taxon>
        <taxon>Bacillati</taxon>
        <taxon>Actinomycetota</taxon>
        <taxon>Actinomycetes</taxon>
        <taxon>Catenulisporales</taxon>
        <taxon>Catenulisporaceae</taxon>
        <taxon>Catenulispora</taxon>
    </lineage>
</organism>
<keyword evidence="5" id="KW-1185">Reference proteome</keyword>
<dbReference type="RefSeq" id="WP_344659870.1">
    <property type="nucleotide sequence ID" value="NZ_BAAAQM010000033.1"/>
</dbReference>
<feature type="domain" description="4'-phosphopantetheinyl transferase" evidence="3">
    <location>
        <begin position="106"/>
        <end position="195"/>
    </location>
</feature>
<dbReference type="InterPro" id="IPR050559">
    <property type="entry name" value="P-Pant_transferase_sf"/>
</dbReference>
<dbReference type="PANTHER" id="PTHR12215">
    <property type="entry name" value="PHOSPHOPANTETHEINE TRANSFERASE"/>
    <property type="match status" value="1"/>
</dbReference>
<dbReference type="Proteomes" id="UP001499854">
    <property type="component" value="Unassembled WGS sequence"/>
</dbReference>
<evidence type="ECO:0000313" key="4">
    <source>
        <dbReference type="EMBL" id="GAA1984733.1"/>
    </source>
</evidence>
<reference evidence="4 5" key="1">
    <citation type="journal article" date="2019" name="Int. J. Syst. Evol. Microbiol.">
        <title>The Global Catalogue of Microorganisms (GCM) 10K type strain sequencing project: providing services to taxonomists for standard genome sequencing and annotation.</title>
        <authorList>
            <consortium name="The Broad Institute Genomics Platform"/>
            <consortium name="The Broad Institute Genome Sequencing Center for Infectious Disease"/>
            <person name="Wu L."/>
            <person name="Ma J."/>
        </authorList>
    </citation>
    <scope>NUCLEOTIDE SEQUENCE [LARGE SCALE GENOMIC DNA]</scope>
    <source>
        <strain evidence="4 5">JCM 16013</strain>
    </source>
</reference>
<evidence type="ECO:0000256" key="1">
    <source>
        <dbReference type="ARBA" id="ARBA00010990"/>
    </source>
</evidence>
<evidence type="ECO:0000313" key="5">
    <source>
        <dbReference type="Proteomes" id="UP001499854"/>
    </source>
</evidence>
<comment type="caution">
    <text evidence="4">The sequence shown here is derived from an EMBL/GenBank/DDBJ whole genome shotgun (WGS) entry which is preliminary data.</text>
</comment>
<comment type="similarity">
    <text evidence="1">Belongs to the P-Pant transferase superfamily. Gsp/Sfp/HetI/AcpT family.</text>
</comment>
<protein>
    <recommendedName>
        <fullName evidence="3">4'-phosphopantetheinyl transferase domain-containing protein</fullName>
    </recommendedName>
</protein>
<dbReference type="EMBL" id="BAAAQM010000033">
    <property type="protein sequence ID" value="GAA1984733.1"/>
    <property type="molecule type" value="Genomic_DNA"/>
</dbReference>
<dbReference type="InterPro" id="IPR008278">
    <property type="entry name" value="4-PPantetheinyl_Trfase_dom"/>
</dbReference>